<accession>A0A2G8SAS1</accession>
<dbReference type="SUPFAM" id="SSF52374">
    <property type="entry name" value="Nucleotidylyl transferase"/>
    <property type="match status" value="1"/>
</dbReference>
<evidence type="ECO:0000313" key="7">
    <source>
        <dbReference type="Proteomes" id="UP000230002"/>
    </source>
</evidence>
<keyword evidence="1" id="KW-0436">Ligase</keyword>
<keyword evidence="7" id="KW-1185">Reference proteome</keyword>
<evidence type="ECO:0000256" key="5">
    <source>
        <dbReference type="ARBA" id="ARBA00023146"/>
    </source>
</evidence>
<proteinExistence type="predicted"/>
<dbReference type="GO" id="GO:0005739">
    <property type="term" value="C:mitochondrion"/>
    <property type="evidence" value="ECO:0007669"/>
    <property type="project" value="TreeGrafter"/>
</dbReference>
<dbReference type="STRING" id="1077348.A0A2G8SAS1"/>
<dbReference type="AlphaFoldDB" id="A0A2G8SAS1"/>
<dbReference type="InterPro" id="IPR049940">
    <property type="entry name" value="GluQ/Sye"/>
</dbReference>
<sequence>MSKRKGDVHVLDYARRGWEPNAILNWLALAGWGVQHDTSCLVPSSGGVSKQAPDSTTIMSVEEMIQDFDFSVVTHRRSILDPVKLEYINKHHLMQLMSSPVGLRTLAEHAQSFVKEAYPHR</sequence>
<keyword evidence="5" id="KW-0030">Aminoacyl-tRNA synthetase</keyword>
<organism evidence="6 7">
    <name type="scientific">Ganoderma sinense ZZ0214-1</name>
    <dbReference type="NCBI Taxonomy" id="1077348"/>
    <lineage>
        <taxon>Eukaryota</taxon>
        <taxon>Fungi</taxon>
        <taxon>Dikarya</taxon>
        <taxon>Basidiomycota</taxon>
        <taxon>Agaricomycotina</taxon>
        <taxon>Agaricomycetes</taxon>
        <taxon>Polyporales</taxon>
        <taxon>Polyporaceae</taxon>
        <taxon>Ganoderma</taxon>
    </lineage>
</organism>
<keyword evidence="2" id="KW-0547">Nucleotide-binding</keyword>
<name>A0A2G8SAS1_9APHY</name>
<evidence type="ECO:0000256" key="1">
    <source>
        <dbReference type="ARBA" id="ARBA00022598"/>
    </source>
</evidence>
<protein>
    <submittedName>
        <fullName evidence="6">Uncharacterized protein</fullName>
    </submittedName>
</protein>
<dbReference type="EMBL" id="AYKW01000013">
    <property type="protein sequence ID" value="PIL30833.1"/>
    <property type="molecule type" value="Genomic_DNA"/>
</dbReference>
<dbReference type="Gene3D" id="1.10.1160.10">
    <property type="entry name" value="Glutamyl-trna Synthetase, Domain 2"/>
    <property type="match status" value="1"/>
</dbReference>
<evidence type="ECO:0000256" key="4">
    <source>
        <dbReference type="ARBA" id="ARBA00022917"/>
    </source>
</evidence>
<dbReference type="GO" id="GO:0005524">
    <property type="term" value="F:ATP binding"/>
    <property type="evidence" value="ECO:0007669"/>
    <property type="project" value="UniProtKB-KW"/>
</dbReference>
<gene>
    <name evidence="6" type="ORF">GSI_07001</name>
</gene>
<evidence type="ECO:0000256" key="3">
    <source>
        <dbReference type="ARBA" id="ARBA00022840"/>
    </source>
</evidence>
<dbReference type="Proteomes" id="UP000230002">
    <property type="component" value="Unassembled WGS sequence"/>
</dbReference>
<reference evidence="6 7" key="1">
    <citation type="journal article" date="2015" name="Sci. Rep.">
        <title>Chromosome-level genome map provides insights into diverse defense mechanisms in the medicinal fungus Ganoderma sinense.</title>
        <authorList>
            <person name="Zhu Y."/>
            <person name="Xu J."/>
            <person name="Sun C."/>
            <person name="Zhou S."/>
            <person name="Xu H."/>
            <person name="Nelson D.R."/>
            <person name="Qian J."/>
            <person name="Song J."/>
            <person name="Luo H."/>
            <person name="Xiang L."/>
            <person name="Li Y."/>
            <person name="Xu Z."/>
            <person name="Ji A."/>
            <person name="Wang L."/>
            <person name="Lu S."/>
            <person name="Hayward A."/>
            <person name="Sun W."/>
            <person name="Li X."/>
            <person name="Schwartz D.C."/>
            <person name="Wang Y."/>
            <person name="Chen S."/>
        </authorList>
    </citation>
    <scope>NUCLEOTIDE SEQUENCE [LARGE SCALE GENOMIC DNA]</scope>
    <source>
        <strain evidence="6 7">ZZ0214-1</strain>
    </source>
</reference>
<keyword evidence="4" id="KW-0648">Protein biosynthesis</keyword>
<comment type="caution">
    <text evidence="6">The sequence shown here is derived from an EMBL/GenBank/DDBJ whole genome shotgun (WGS) entry which is preliminary data.</text>
</comment>
<dbReference type="OrthoDB" id="428822at2759"/>
<dbReference type="PANTHER" id="PTHR43311">
    <property type="entry name" value="GLUTAMATE--TRNA LIGASE"/>
    <property type="match status" value="1"/>
</dbReference>
<dbReference type="GO" id="GO:0006424">
    <property type="term" value="P:glutamyl-tRNA aminoacylation"/>
    <property type="evidence" value="ECO:0007669"/>
    <property type="project" value="TreeGrafter"/>
</dbReference>
<keyword evidence="3" id="KW-0067">ATP-binding</keyword>
<dbReference type="PANTHER" id="PTHR43311:SF2">
    <property type="entry name" value="GLUTAMATE--TRNA LIGASE, MITOCHONDRIAL-RELATED"/>
    <property type="match status" value="1"/>
</dbReference>
<dbReference type="GO" id="GO:0004818">
    <property type="term" value="F:glutamate-tRNA ligase activity"/>
    <property type="evidence" value="ECO:0007669"/>
    <property type="project" value="TreeGrafter"/>
</dbReference>
<evidence type="ECO:0000313" key="6">
    <source>
        <dbReference type="EMBL" id="PIL30833.1"/>
    </source>
</evidence>
<dbReference type="InterPro" id="IPR020061">
    <property type="entry name" value="Glu_tRNA_lig_a-bdl"/>
</dbReference>
<evidence type="ECO:0000256" key="2">
    <source>
        <dbReference type="ARBA" id="ARBA00022741"/>
    </source>
</evidence>